<evidence type="ECO:0000256" key="3">
    <source>
        <dbReference type="ARBA" id="ARBA00022729"/>
    </source>
</evidence>
<dbReference type="InterPro" id="IPR033985">
    <property type="entry name" value="SusD-like_N"/>
</dbReference>
<dbReference type="SUPFAM" id="SSF48452">
    <property type="entry name" value="TPR-like"/>
    <property type="match status" value="1"/>
</dbReference>
<evidence type="ECO:0000256" key="2">
    <source>
        <dbReference type="ARBA" id="ARBA00006275"/>
    </source>
</evidence>
<feature type="domain" description="RagB/SusD" evidence="6">
    <location>
        <begin position="410"/>
        <end position="545"/>
    </location>
</feature>
<dbReference type="InterPro" id="IPR011990">
    <property type="entry name" value="TPR-like_helical_dom_sf"/>
</dbReference>
<dbReference type="EMBL" id="VHIF01000001">
    <property type="protein sequence ID" value="TQO39546.1"/>
    <property type="molecule type" value="Genomic_DNA"/>
</dbReference>
<evidence type="ECO:0000256" key="5">
    <source>
        <dbReference type="ARBA" id="ARBA00023237"/>
    </source>
</evidence>
<dbReference type="Pfam" id="PF07980">
    <property type="entry name" value="SusD_RagB"/>
    <property type="match status" value="1"/>
</dbReference>
<dbReference type="InterPro" id="IPR012944">
    <property type="entry name" value="SusD_RagB_dom"/>
</dbReference>
<dbReference type="Proteomes" id="UP000315363">
    <property type="component" value="Unassembled WGS sequence"/>
</dbReference>
<dbReference type="PROSITE" id="PS51257">
    <property type="entry name" value="PROKAR_LIPOPROTEIN"/>
    <property type="match status" value="1"/>
</dbReference>
<organism evidence="8 9">
    <name type="scientific">Arenibacter algicola</name>
    <dbReference type="NCBI Taxonomy" id="616991"/>
    <lineage>
        <taxon>Bacteria</taxon>
        <taxon>Pseudomonadati</taxon>
        <taxon>Bacteroidota</taxon>
        <taxon>Flavobacteriia</taxon>
        <taxon>Flavobacteriales</taxon>
        <taxon>Flavobacteriaceae</taxon>
        <taxon>Arenibacter</taxon>
    </lineage>
</organism>
<reference evidence="8 9" key="1">
    <citation type="submission" date="2019-06" db="EMBL/GenBank/DDBJ databases">
        <title>A large-scale integrated study on North Sea by COGITO (Coastal Microbe Genomic &amp; Taxonomic Observatory).</title>
        <authorList>
            <person name="Teeling H."/>
        </authorList>
    </citation>
    <scope>NUCLEOTIDE SEQUENCE [LARGE SCALE GENOMIC DNA]</scope>
    <source>
        <strain evidence="8 9">MAR_2009_79</strain>
    </source>
</reference>
<accession>A0ABY3AGI0</accession>
<gene>
    <name evidence="8" type="ORF">GQ41_4223</name>
</gene>
<evidence type="ECO:0000259" key="6">
    <source>
        <dbReference type="Pfam" id="PF07980"/>
    </source>
</evidence>
<dbReference type="Gene3D" id="1.25.40.390">
    <property type="match status" value="1"/>
</dbReference>
<keyword evidence="4" id="KW-0472">Membrane</keyword>
<comment type="caution">
    <text evidence="8">The sequence shown here is derived from an EMBL/GenBank/DDBJ whole genome shotgun (WGS) entry which is preliminary data.</text>
</comment>
<comment type="similarity">
    <text evidence="2">Belongs to the SusD family.</text>
</comment>
<comment type="subcellular location">
    <subcellularLocation>
        <location evidence="1">Cell outer membrane</location>
    </subcellularLocation>
</comment>
<feature type="domain" description="SusD-like N-terminal" evidence="7">
    <location>
        <begin position="45"/>
        <end position="220"/>
    </location>
</feature>
<sequence length="545" mass="62099">MKNLIYLFSLFLIITSCNEDQWLEEEAFSFYTPDNSYTTPEQLDIAVVQLYSNVSNMLYGSGANGDSFTFQYTTDVGYDAIAPNHQLNSWGDQIRPETRQIGEFWNDFYQQIYDANVILNRIDNIEFTSEDQRNIKKVEAKFFRAFAYRGLVTMYGGVPLVLEETDSPKRDFVRASAAEVWAQIIEDLTDAAQLLPGADEVEQDGRIAKGAAFHLLSEAYIVTKDYPKAITAASEVIDNLGYSLMKDRFGTRSDEPGDVYWDLFRRGNQNRGSGNTEAIYVSQYEYLVAGGEINDNLPRFLVPLYWQLKGNSDGVNLFVGPTKKYGGRGIGWWAASDYMLNQVWQNSGNDIRNSEYNIIRDIVADNPESAYYGQKIIESGSITEFSDPLKRWWSAIFAKSTPINNFPAEVGDNQANSSYRDRYVMRLAETYLLRAEAYYLDGNLDAAADDINEVRERSMATPIGPSDVNMEFILDERARELFVEENRLMTLMRTGTIVERVRSFNPMHNGTLGANQIFDYQNLWPIPNSEIERNTEAKLDQNPGY</sequence>
<evidence type="ECO:0000256" key="4">
    <source>
        <dbReference type="ARBA" id="ARBA00023136"/>
    </source>
</evidence>
<evidence type="ECO:0000259" key="7">
    <source>
        <dbReference type="Pfam" id="PF14322"/>
    </source>
</evidence>
<evidence type="ECO:0000313" key="9">
    <source>
        <dbReference type="Proteomes" id="UP000315363"/>
    </source>
</evidence>
<keyword evidence="9" id="KW-1185">Reference proteome</keyword>
<proteinExistence type="inferred from homology"/>
<dbReference type="Pfam" id="PF14322">
    <property type="entry name" value="SusD-like_3"/>
    <property type="match status" value="1"/>
</dbReference>
<name>A0ABY3AGI0_9FLAO</name>
<evidence type="ECO:0000256" key="1">
    <source>
        <dbReference type="ARBA" id="ARBA00004442"/>
    </source>
</evidence>
<protein>
    <submittedName>
        <fullName evidence="8">Outer membrane starch-binding protein</fullName>
    </submittedName>
</protein>
<evidence type="ECO:0000313" key="8">
    <source>
        <dbReference type="EMBL" id="TQO39546.1"/>
    </source>
</evidence>
<dbReference type="RefSeq" id="WP_142190794.1">
    <property type="nucleotide sequence ID" value="NZ_VHIF01000001.1"/>
</dbReference>
<keyword evidence="3" id="KW-0732">Signal</keyword>
<keyword evidence="5" id="KW-0998">Cell outer membrane</keyword>